<keyword evidence="4" id="KW-1185">Reference proteome</keyword>
<evidence type="ECO:0000256" key="1">
    <source>
        <dbReference type="SAM" id="MobiDB-lite"/>
    </source>
</evidence>
<keyword evidence="2" id="KW-0732">Signal</keyword>
<organism evidence="3 4">
    <name type="scientific">Aedes aegypti</name>
    <name type="common">Yellowfever mosquito</name>
    <name type="synonym">Culex aegypti</name>
    <dbReference type="NCBI Taxonomy" id="7159"/>
    <lineage>
        <taxon>Eukaryota</taxon>
        <taxon>Metazoa</taxon>
        <taxon>Ecdysozoa</taxon>
        <taxon>Arthropoda</taxon>
        <taxon>Hexapoda</taxon>
        <taxon>Insecta</taxon>
        <taxon>Pterygota</taxon>
        <taxon>Neoptera</taxon>
        <taxon>Endopterygota</taxon>
        <taxon>Diptera</taxon>
        <taxon>Nematocera</taxon>
        <taxon>Culicoidea</taxon>
        <taxon>Culicidae</taxon>
        <taxon>Culicinae</taxon>
        <taxon>Aedini</taxon>
        <taxon>Aedes</taxon>
        <taxon>Stegomyia</taxon>
    </lineage>
</organism>
<proteinExistence type="predicted"/>
<gene>
    <name evidence="3" type="primary">110678873</name>
</gene>
<dbReference type="AlphaFoldDB" id="A0A6I8TZ04"/>
<evidence type="ECO:0000313" key="3">
    <source>
        <dbReference type="EnsemblMetazoa" id="AAEL021064-PA"/>
    </source>
</evidence>
<accession>A0A6I8TZ04</accession>
<evidence type="ECO:0000256" key="2">
    <source>
        <dbReference type="SAM" id="SignalP"/>
    </source>
</evidence>
<feature type="chain" id="PRO_5043534538" description="Peptidase S1 domain-containing protein" evidence="2">
    <location>
        <begin position="19"/>
        <end position="651"/>
    </location>
</feature>
<feature type="signal peptide" evidence="2">
    <location>
        <begin position="1"/>
        <end position="18"/>
    </location>
</feature>
<sequence length="651" mass="73407">MSLVTVLFLLLLPVFSVALDIGGPELIATTFAYRKKPNTPNEDHCFQGIDVICERSATYCGAFHVGQNFYTTPAHCLVGIDGIIQKPNELDIVGVGKVKVTIALHHEFANLTGRDVAWIHYNQTKDVPTVRVAEVLPNKCKHLKLEIFDTASRGIHSGIRWTEVTTGKRIYEINDTTGTSKKFTDIGYALFENEARAENFHLVLCNTQWSEVYDVHYVQIARFQDYLVTLDCHYVQCGNVTSENMIIPSTITTNPSSGSNVNEDSAKPNTKKPKPRPKFDSGTVSPLKYSDFQRMESRPPWAGWSTGSNAQKLGENVPGDLKNEPMNTSPQTSVPEIARYDDWFNMETVADIDEEVNEQIDAYAEISNGDERLNDETFAKYDEEIEEQFEPSAAITKDDEKFSDNIFRSIDEEEDEHYDSFTDTVKDDERLNTNTSTEYPEAVDELFYQYVDAADENTAESLEEERGQEGSLPESIIVQQKVEQQEYQIPYFKNLQNTIHPMAANALIPTGKKTHQRNKFKNNLCSTNSRYCNTYRQRCSLNAAPIRVDNYNVQQTSKSHLQEVDQDLTPPEESQQNIQTVVPYAAVKCKKDPKPSATSPTKARIDKFARVQVEVPTVVIRSSPSSAVTIDERAAIIQTLFCALFAIVLAY</sequence>
<reference evidence="3" key="2">
    <citation type="submission" date="2020-05" db="UniProtKB">
        <authorList>
            <consortium name="EnsemblMetazoa"/>
        </authorList>
    </citation>
    <scope>IDENTIFICATION</scope>
    <source>
        <strain evidence="3">LVP_AGWG</strain>
    </source>
</reference>
<evidence type="ECO:0008006" key="5">
    <source>
        <dbReference type="Google" id="ProtNLM"/>
    </source>
</evidence>
<dbReference type="InParanoid" id="A0A6I8TZ04"/>
<evidence type="ECO:0000313" key="4">
    <source>
        <dbReference type="Proteomes" id="UP000008820"/>
    </source>
</evidence>
<feature type="compositionally biased region" description="Polar residues" evidence="1">
    <location>
        <begin position="250"/>
        <end position="263"/>
    </location>
</feature>
<reference evidence="3 4" key="1">
    <citation type="submission" date="2017-06" db="EMBL/GenBank/DDBJ databases">
        <title>Aedes aegypti genome working group (AGWG) sequencing and assembly.</title>
        <authorList>
            <consortium name="Aedes aegypti Genome Working Group (AGWG)"/>
            <person name="Matthews B.J."/>
        </authorList>
    </citation>
    <scope>NUCLEOTIDE SEQUENCE [LARGE SCALE GENOMIC DNA]</scope>
    <source>
        <strain evidence="3 4">LVP_AGWG</strain>
    </source>
</reference>
<protein>
    <recommendedName>
        <fullName evidence="5">Peptidase S1 domain-containing protein</fullName>
    </recommendedName>
</protein>
<dbReference type="EnsemblMetazoa" id="AAEL021064-RA">
    <property type="protein sequence ID" value="AAEL021064-PA"/>
    <property type="gene ID" value="AAEL021064"/>
</dbReference>
<dbReference type="Proteomes" id="UP000008820">
    <property type="component" value="Chromosome 3"/>
</dbReference>
<feature type="region of interest" description="Disordered" evidence="1">
    <location>
        <begin position="250"/>
        <end position="285"/>
    </location>
</feature>
<name>A0A6I8TZ04_AEDAE</name>
<dbReference type="OrthoDB" id="7765303at2759"/>